<reference evidence="6 7" key="1">
    <citation type="journal article" date="2016" name="Nat. Commun.">
        <title>Extremotolerant tardigrade genome and improved radiotolerance of human cultured cells by tardigrade-unique protein.</title>
        <authorList>
            <person name="Hashimoto T."/>
            <person name="Horikawa D.D."/>
            <person name="Saito Y."/>
            <person name="Kuwahara H."/>
            <person name="Kozuka-Hata H."/>
            <person name="Shin-I T."/>
            <person name="Minakuchi Y."/>
            <person name="Ohishi K."/>
            <person name="Motoyama A."/>
            <person name="Aizu T."/>
            <person name="Enomoto A."/>
            <person name="Kondo K."/>
            <person name="Tanaka S."/>
            <person name="Hara Y."/>
            <person name="Koshikawa S."/>
            <person name="Sagara H."/>
            <person name="Miura T."/>
            <person name="Yokobori S."/>
            <person name="Miyagawa K."/>
            <person name="Suzuki Y."/>
            <person name="Kubo T."/>
            <person name="Oyama M."/>
            <person name="Kohara Y."/>
            <person name="Fujiyama A."/>
            <person name="Arakawa K."/>
            <person name="Katayama T."/>
            <person name="Toyoda A."/>
            <person name="Kunieda T."/>
        </authorList>
    </citation>
    <scope>NUCLEOTIDE SEQUENCE [LARGE SCALE GENOMIC DNA]</scope>
    <source>
        <strain evidence="6 7">YOKOZUNA-1</strain>
    </source>
</reference>
<dbReference type="AlphaFoldDB" id="A0A1D1W7A5"/>
<feature type="domain" description="RING-type" evidence="5">
    <location>
        <begin position="551"/>
        <end position="591"/>
    </location>
</feature>
<dbReference type="PROSITE" id="PS50089">
    <property type="entry name" value="ZF_RING_2"/>
    <property type="match status" value="1"/>
</dbReference>
<evidence type="ECO:0000256" key="3">
    <source>
        <dbReference type="PROSITE-ProRule" id="PRU00175"/>
    </source>
</evidence>
<keyword evidence="2" id="KW-0862">Zinc</keyword>
<feature type="transmembrane region" description="Helical" evidence="4">
    <location>
        <begin position="167"/>
        <end position="187"/>
    </location>
</feature>
<feature type="transmembrane region" description="Helical" evidence="4">
    <location>
        <begin position="82"/>
        <end position="101"/>
    </location>
</feature>
<evidence type="ECO:0000256" key="1">
    <source>
        <dbReference type="ARBA" id="ARBA00022771"/>
    </source>
</evidence>
<dbReference type="InterPro" id="IPR001841">
    <property type="entry name" value="Znf_RING"/>
</dbReference>
<keyword evidence="1 3" id="KW-0479">Metal-binding</keyword>
<evidence type="ECO:0000313" key="7">
    <source>
        <dbReference type="Proteomes" id="UP000186922"/>
    </source>
</evidence>
<keyword evidence="1 3" id="KW-0863">Zinc-finger</keyword>
<sequence length="607" mass="68661">MFAFRLCRITATLIHRAYFLLLADFFIGSRWFMINGFGVCWLMAHFLSTKQIWFNGVVVELFVLVQLLGYLSNLAFTTSGQFYPLAIAAVLYLLVDSYRYYIQQLRLQDPEQTFYSFSCLRKPFVPRRALQIIQITPMIYTLLHLTRNGFEEANYFRFKYSLGMADAIVFVAINLDLGLVVLTRFTGTLRHVYQEMSWRNVGFCCRFNLSGSYSFLARDFGWKAVPTDQLHVSWIVYWSMKLILIVILYLRLETTTMTFQQFVIAELLSNFVAATATVYLACLVTGFLLSAAASFFTYAADVMSCSSVCQGSYDTVQHIRWMALKDGVCPPDQVGLLIDALLYAHLPLCAKLIQNVGEICRRKCCCLQQAWTSTLGGILAILFFLLYSFLVYYHVSSITFPVVSTCFAKSTELMTGLWLCFNGLISVSEVMTLIVCQGLVDTWSKRNLDKGTRIYRNCMSALLAISLTAVNVYSFMVANSGSLDSVSCGPKDMIHDGLQIFSRSVFIWFTIRQASGCASSCSSARDICGADTCTLSSVWEEPQCAAQSSPCGLCYNSSDRDHLMQLNCGHSFHRDCFSSWRNCGSQCPVCRKNFRRPDVLLAYYSCH</sequence>
<dbReference type="EMBL" id="BDGG01000021">
    <property type="protein sequence ID" value="GAV09282.1"/>
    <property type="molecule type" value="Genomic_DNA"/>
</dbReference>
<evidence type="ECO:0000313" key="6">
    <source>
        <dbReference type="EMBL" id="GAV09282.1"/>
    </source>
</evidence>
<dbReference type="SMART" id="SM00184">
    <property type="entry name" value="RING"/>
    <property type="match status" value="1"/>
</dbReference>
<proteinExistence type="predicted"/>
<dbReference type="InterPro" id="IPR013083">
    <property type="entry name" value="Znf_RING/FYVE/PHD"/>
</dbReference>
<feature type="transmembrane region" description="Helical" evidence="4">
    <location>
        <begin position="271"/>
        <end position="296"/>
    </location>
</feature>
<comment type="caution">
    <text evidence="6">The sequence shown here is derived from an EMBL/GenBank/DDBJ whole genome shotgun (WGS) entry which is preliminary data.</text>
</comment>
<organism evidence="6 7">
    <name type="scientific">Ramazzottius varieornatus</name>
    <name type="common">Water bear</name>
    <name type="synonym">Tardigrade</name>
    <dbReference type="NCBI Taxonomy" id="947166"/>
    <lineage>
        <taxon>Eukaryota</taxon>
        <taxon>Metazoa</taxon>
        <taxon>Ecdysozoa</taxon>
        <taxon>Tardigrada</taxon>
        <taxon>Eutardigrada</taxon>
        <taxon>Parachela</taxon>
        <taxon>Hypsibioidea</taxon>
        <taxon>Ramazzottiidae</taxon>
        <taxon>Ramazzottius</taxon>
    </lineage>
</organism>
<dbReference type="Proteomes" id="UP000186922">
    <property type="component" value="Unassembled WGS sequence"/>
</dbReference>
<accession>A0A1D1W7A5</accession>
<dbReference type="Pfam" id="PF13639">
    <property type="entry name" value="zf-RING_2"/>
    <property type="match status" value="1"/>
</dbReference>
<keyword evidence="4" id="KW-0472">Membrane</keyword>
<name>A0A1D1W7A5_RAMVA</name>
<feature type="transmembrane region" description="Helical" evidence="4">
    <location>
        <begin position="21"/>
        <end position="46"/>
    </location>
</feature>
<dbReference type="GO" id="GO:0008270">
    <property type="term" value="F:zinc ion binding"/>
    <property type="evidence" value="ECO:0007669"/>
    <property type="project" value="UniProtKB-KW"/>
</dbReference>
<keyword evidence="4" id="KW-0812">Transmembrane</keyword>
<dbReference type="SUPFAM" id="SSF57850">
    <property type="entry name" value="RING/U-box"/>
    <property type="match status" value="1"/>
</dbReference>
<protein>
    <recommendedName>
        <fullName evidence="5">RING-type domain-containing protein</fullName>
    </recommendedName>
</protein>
<feature type="transmembrane region" description="Helical" evidence="4">
    <location>
        <begin position="232"/>
        <end position="250"/>
    </location>
</feature>
<dbReference type="Gene3D" id="3.30.40.10">
    <property type="entry name" value="Zinc/RING finger domain, C3HC4 (zinc finger)"/>
    <property type="match status" value="1"/>
</dbReference>
<feature type="transmembrane region" description="Helical" evidence="4">
    <location>
        <begin position="415"/>
        <end position="440"/>
    </location>
</feature>
<gene>
    <name evidence="6" type="primary">RvY_18851-1</name>
    <name evidence="6" type="synonym">RvY_18851.1</name>
    <name evidence="6" type="ORF">RvY_18851</name>
</gene>
<dbReference type="OrthoDB" id="8062037at2759"/>
<keyword evidence="7" id="KW-1185">Reference proteome</keyword>
<evidence type="ECO:0000256" key="2">
    <source>
        <dbReference type="ARBA" id="ARBA00022833"/>
    </source>
</evidence>
<feature type="transmembrane region" description="Helical" evidence="4">
    <location>
        <begin position="461"/>
        <end position="478"/>
    </location>
</feature>
<evidence type="ECO:0000259" key="5">
    <source>
        <dbReference type="PROSITE" id="PS50089"/>
    </source>
</evidence>
<evidence type="ECO:0000256" key="4">
    <source>
        <dbReference type="SAM" id="Phobius"/>
    </source>
</evidence>
<keyword evidence="4" id="KW-1133">Transmembrane helix</keyword>
<feature type="transmembrane region" description="Helical" evidence="4">
    <location>
        <begin position="52"/>
        <end position="70"/>
    </location>
</feature>
<feature type="transmembrane region" description="Helical" evidence="4">
    <location>
        <begin position="374"/>
        <end position="395"/>
    </location>
</feature>